<keyword evidence="2" id="KW-0732">Signal</keyword>
<reference evidence="3 4" key="1">
    <citation type="submission" date="2023-04" db="EMBL/GenBank/DDBJ databases">
        <title>Genome of Basidiobolus ranarum AG-B5.</title>
        <authorList>
            <person name="Stajich J.E."/>
            <person name="Carter-House D."/>
            <person name="Gryganskyi A."/>
        </authorList>
    </citation>
    <scope>NUCLEOTIDE SEQUENCE [LARGE SCALE GENOMIC DNA]</scope>
    <source>
        <strain evidence="3 4">AG-B5</strain>
    </source>
</reference>
<feature type="chain" id="PRO_5046932432" evidence="2">
    <location>
        <begin position="22"/>
        <end position="128"/>
    </location>
</feature>
<feature type="compositionally biased region" description="Basic and acidic residues" evidence="1">
    <location>
        <begin position="107"/>
        <end position="119"/>
    </location>
</feature>
<comment type="caution">
    <text evidence="3">The sequence shown here is derived from an EMBL/GenBank/DDBJ whole genome shotgun (WGS) entry which is preliminary data.</text>
</comment>
<organism evidence="3 4">
    <name type="scientific">Basidiobolus ranarum</name>
    <dbReference type="NCBI Taxonomy" id="34480"/>
    <lineage>
        <taxon>Eukaryota</taxon>
        <taxon>Fungi</taxon>
        <taxon>Fungi incertae sedis</taxon>
        <taxon>Zoopagomycota</taxon>
        <taxon>Entomophthoromycotina</taxon>
        <taxon>Basidiobolomycetes</taxon>
        <taxon>Basidiobolales</taxon>
        <taxon>Basidiobolaceae</taxon>
        <taxon>Basidiobolus</taxon>
    </lineage>
</organism>
<dbReference type="Proteomes" id="UP001479436">
    <property type="component" value="Unassembled WGS sequence"/>
</dbReference>
<proteinExistence type="predicted"/>
<evidence type="ECO:0000256" key="1">
    <source>
        <dbReference type="SAM" id="MobiDB-lite"/>
    </source>
</evidence>
<sequence>MRFSTFAILSIAIVSSSYMLAVETAPFEITAVMRNQPDNTMTTAKGIESVETVPSMDQADVTPSLTENITPVMKENGEPIAKQEAPGFRKSLKEKFGTMLQNMEKKVFSTKKEAGEETPKSVWMNRRS</sequence>
<keyword evidence="4" id="KW-1185">Reference proteome</keyword>
<feature type="signal peptide" evidence="2">
    <location>
        <begin position="1"/>
        <end position="21"/>
    </location>
</feature>
<feature type="region of interest" description="Disordered" evidence="1">
    <location>
        <begin position="107"/>
        <end position="128"/>
    </location>
</feature>
<evidence type="ECO:0000313" key="3">
    <source>
        <dbReference type="EMBL" id="KAK9711096.1"/>
    </source>
</evidence>
<gene>
    <name evidence="3" type="ORF">K7432_008049</name>
</gene>
<name>A0ABR2W044_9FUNG</name>
<dbReference type="EMBL" id="JASJQH010007304">
    <property type="protein sequence ID" value="KAK9711096.1"/>
    <property type="molecule type" value="Genomic_DNA"/>
</dbReference>
<protein>
    <submittedName>
        <fullName evidence="3">Uncharacterized protein</fullName>
    </submittedName>
</protein>
<accession>A0ABR2W044</accession>
<evidence type="ECO:0000313" key="4">
    <source>
        <dbReference type="Proteomes" id="UP001479436"/>
    </source>
</evidence>
<evidence type="ECO:0000256" key="2">
    <source>
        <dbReference type="SAM" id="SignalP"/>
    </source>
</evidence>